<keyword evidence="3 6" id="KW-0812">Transmembrane</keyword>
<keyword evidence="4 6" id="KW-1133">Transmembrane helix</keyword>
<sequence length="107" mass="11440">MRFSLGGLFTVLGFAALLHTTYGVIKHRALLKLLQEEFTTLPAALMMELAIASGLCVMGAFLLAGSLKVVMSSKQTISSDMGSMRMDFVAFGTRARCIPVEGVPPLS</sequence>
<comment type="similarity">
    <text evidence="2">Belongs to the membrane magnesium transporter (TC 1.A.67) family.</text>
</comment>
<evidence type="ECO:0000313" key="7">
    <source>
        <dbReference type="EMBL" id="CAD8665406.1"/>
    </source>
</evidence>
<comment type="subcellular location">
    <subcellularLocation>
        <location evidence="1">Endomembrane system</location>
        <topology evidence="1">Multi-pass membrane protein</topology>
    </subcellularLocation>
</comment>
<accession>A0A7S0WFD4</accession>
<feature type="transmembrane region" description="Helical" evidence="6">
    <location>
        <begin position="39"/>
        <end position="64"/>
    </location>
</feature>
<evidence type="ECO:0000256" key="1">
    <source>
        <dbReference type="ARBA" id="ARBA00004127"/>
    </source>
</evidence>
<name>A0A7S0WFD4_9CHLO</name>
<proteinExistence type="inferred from homology"/>
<dbReference type="InterPro" id="IPR018937">
    <property type="entry name" value="MMgT"/>
</dbReference>
<dbReference type="GO" id="GO:0012505">
    <property type="term" value="C:endomembrane system"/>
    <property type="evidence" value="ECO:0007669"/>
    <property type="project" value="UniProtKB-SubCell"/>
</dbReference>
<keyword evidence="5 6" id="KW-0472">Membrane</keyword>
<evidence type="ECO:0000256" key="4">
    <source>
        <dbReference type="ARBA" id="ARBA00022989"/>
    </source>
</evidence>
<evidence type="ECO:0008006" key="8">
    <source>
        <dbReference type="Google" id="ProtNLM"/>
    </source>
</evidence>
<gene>
    <name evidence="7" type="ORF">CLEI1391_LOCUS1376</name>
</gene>
<organism evidence="7">
    <name type="scientific">Chlamydomonas leiostraca</name>
    <dbReference type="NCBI Taxonomy" id="1034604"/>
    <lineage>
        <taxon>Eukaryota</taxon>
        <taxon>Viridiplantae</taxon>
        <taxon>Chlorophyta</taxon>
        <taxon>core chlorophytes</taxon>
        <taxon>Chlorophyceae</taxon>
        <taxon>CS clade</taxon>
        <taxon>Chlamydomonadales</taxon>
        <taxon>Chlamydomonadaceae</taxon>
        <taxon>Chlamydomonas</taxon>
    </lineage>
</organism>
<evidence type="ECO:0000256" key="6">
    <source>
        <dbReference type="SAM" id="Phobius"/>
    </source>
</evidence>
<evidence type="ECO:0000256" key="2">
    <source>
        <dbReference type="ARBA" id="ARBA00006109"/>
    </source>
</evidence>
<evidence type="ECO:0000256" key="5">
    <source>
        <dbReference type="ARBA" id="ARBA00023136"/>
    </source>
</evidence>
<dbReference type="Pfam" id="PF10270">
    <property type="entry name" value="MMgT"/>
    <property type="match status" value="1"/>
</dbReference>
<protein>
    <recommendedName>
        <fullName evidence="8">Membrane magnesium transporter</fullName>
    </recommendedName>
</protein>
<dbReference type="AlphaFoldDB" id="A0A7S0WFD4"/>
<evidence type="ECO:0000256" key="3">
    <source>
        <dbReference type="ARBA" id="ARBA00022692"/>
    </source>
</evidence>
<dbReference type="EMBL" id="HBFB01002655">
    <property type="protein sequence ID" value="CAD8665406.1"/>
    <property type="molecule type" value="Transcribed_RNA"/>
</dbReference>
<reference evidence="7" key="1">
    <citation type="submission" date="2021-01" db="EMBL/GenBank/DDBJ databases">
        <authorList>
            <person name="Corre E."/>
            <person name="Pelletier E."/>
            <person name="Niang G."/>
            <person name="Scheremetjew M."/>
            <person name="Finn R."/>
            <person name="Kale V."/>
            <person name="Holt S."/>
            <person name="Cochrane G."/>
            <person name="Meng A."/>
            <person name="Brown T."/>
            <person name="Cohen L."/>
        </authorList>
    </citation>
    <scope>NUCLEOTIDE SEQUENCE</scope>
    <source>
        <strain evidence="7">SAG 11-49</strain>
    </source>
</reference>